<keyword evidence="3" id="KW-1185">Reference proteome</keyword>
<dbReference type="EMBL" id="JACHDB010000002">
    <property type="protein sequence ID" value="MBB5436273.1"/>
    <property type="molecule type" value="Genomic_DNA"/>
</dbReference>
<keyword evidence="1" id="KW-0812">Transmembrane</keyword>
<reference evidence="2 3" key="1">
    <citation type="submission" date="2020-08" db="EMBL/GenBank/DDBJ databases">
        <title>Sequencing the genomes of 1000 actinobacteria strains.</title>
        <authorList>
            <person name="Klenk H.-P."/>
        </authorList>
    </citation>
    <scope>NUCLEOTIDE SEQUENCE [LARGE SCALE GENOMIC DNA]</scope>
    <source>
        <strain evidence="2 3">DSM 44551</strain>
    </source>
</reference>
<gene>
    <name evidence="2" type="ORF">HDA36_006421</name>
</gene>
<protein>
    <submittedName>
        <fullName evidence="2">Uncharacterized protein</fullName>
    </submittedName>
</protein>
<keyword evidence="1" id="KW-1133">Transmembrane helix</keyword>
<feature type="transmembrane region" description="Helical" evidence="1">
    <location>
        <begin position="103"/>
        <end position="123"/>
    </location>
</feature>
<evidence type="ECO:0000313" key="2">
    <source>
        <dbReference type="EMBL" id="MBB5436273.1"/>
    </source>
</evidence>
<evidence type="ECO:0000256" key="1">
    <source>
        <dbReference type="SAM" id="Phobius"/>
    </source>
</evidence>
<proteinExistence type="predicted"/>
<feature type="transmembrane region" description="Helical" evidence="1">
    <location>
        <begin position="6"/>
        <end position="25"/>
    </location>
</feature>
<keyword evidence="1" id="KW-0472">Membrane</keyword>
<organism evidence="2 3">
    <name type="scientific">Nocardiopsis composta</name>
    <dbReference type="NCBI Taxonomy" id="157465"/>
    <lineage>
        <taxon>Bacteria</taxon>
        <taxon>Bacillati</taxon>
        <taxon>Actinomycetota</taxon>
        <taxon>Actinomycetes</taxon>
        <taxon>Streptosporangiales</taxon>
        <taxon>Nocardiopsidaceae</taxon>
        <taxon>Nocardiopsis</taxon>
    </lineage>
</organism>
<accession>A0A7W8QTG6</accession>
<feature type="transmembrane region" description="Helical" evidence="1">
    <location>
        <begin position="76"/>
        <end position="97"/>
    </location>
</feature>
<comment type="caution">
    <text evidence="2">The sequence shown here is derived from an EMBL/GenBank/DDBJ whole genome shotgun (WGS) entry which is preliminary data.</text>
</comment>
<dbReference type="AlphaFoldDB" id="A0A7W8QTG6"/>
<dbReference type="Proteomes" id="UP000572635">
    <property type="component" value="Unassembled WGS sequence"/>
</dbReference>
<evidence type="ECO:0000313" key="3">
    <source>
        <dbReference type="Proteomes" id="UP000572635"/>
    </source>
</evidence>
<dbReference type="RefSeq" id="WP_184399671.1">
    <property type="nucleotide sequence ID" value="NZ_BAAAJD010000109.1"/>
</dbReference>
<sequence>MNLDWLVQMTPIIGPALGAAIGLLLGEGKARKRLKCDIEMANAIPEDSPARERLLSHIDDQIKKISKQEMEGERDLGMAAFAALGAAGFGYLTVWLFQQEDWWRWSFPASGLLFLIFSVGVAIETKIKYKEDKIKN</sequence>
<name>A0A7W8QTG6_9ACTN</name>